<dbReference type="InterPro" id="IPR020624">
    <property type="entry name" value="Schiff_base-form_aldolases_CS"/>
</dbReference>
<comment type="similarity">
    <text evidence="3 12 13">Belongs to the DapA family.</text>
</comment>
<dbReference type="PRINTS" id="PR00146">
    <property type="entry name" value="DHPICSNTHASE"/>
</dbReference>
<dbReference type="InterPro" id="IPR013785">
    <property type="entry name" value="Aldolase_TIM"/>
</dbReference>
<sequence length="295" mass="31283">MNFGQVLTAMVTPFDQNGVIDFEATKTLVNHLIENGSDGLVIAGTTGESPTLTTDEKVELFEFVVNVVEGRVPVIAGTGSNNTKASISLTRLAEDAGVDGIMLVTPYYNKPSQEGMYQHFKAIAEATSLPIMLYNIPGRSVVNMSVETIVRLAKIDNIVCIKEASGDLDAMAQIISETASDFTLYSGDDGLTVPVLAIGGAGIISVASHIIGNEMQDMINSFKNGDIVKASTLHRNLLPLMKALFAAPNPTPVKAALNMSGINVGGVRLPMVALNDEETRALQSVLQVYNINGNG</sequence>
<dbReference type="Proteomes" id="UP001165287">
    <property type="component" value="Unassembled WGS sequence"/>
</dbReference>
<keyword evidence="9 12" id="KW-0456">Lyase</keyword>
<dbReference type="InterPro" id="IPR005263">
    <property type="entry name" value="DapA"/>
</dbReference>
<dbReference type="PROSITE" id="PS00665">
    <property type="entry name" value="DHDPS_1"/>
    <property type="match status" value="1"/>
</dbReference>
<dbReference type="CDD" id="cd00950">
    <property type="entry name" value="DHDPS"/>
    <property type="match status" value="1"/>
</dbReference>
<dbReference type="PIRSF" id="PIRSF001365">
    <property type="entry name" value="DHDPS"/>
    <property type="match status" value="1"/>
</dbReference>
<protein>
    <recommendedName>
        <fullName evidence="4 12">4-hydroxy-tetrahydrodipicolinate synthase</fullName>
        <shortName evidence="12">HTPA synthase</shortName>
        <ecNumber evidence="4 12">4.3.3.7</ecNumber>
    </recommendedName>
</protein>
<dbReference type="RefSeq" id="WP_224140475.1">
    <property type="nucleotide sequence ID" value="NZ_JAIQUM010000045.1"/>
</dbReference>
<keyword evidence="6 12" id="KW-0028">Amino-acid biosynthesis</keyword>
<evidence type="ECO:0000256" key="6">
    <source>
        <dbReference type="ARBA" id="ARBA00022605"/>
    </source>
</evidence>
<dbReference type="Pfam" id="PF00701">
    <property type="entry name" value="DHDPS"/>
    <property type="match status" value="1"/>
</dbReference>
<comment type="caution">
    <text evidence="12">Was originally thought to be a dihydrodipicolinate synthase (DHDPS), catalyzing the condensation of (S)-aspartate-beta-semialdehyde [(S)-ASA] and pyruvate to dihydrodipicolinate (DHDP). However, it was shown in E.coli that the product of the enzymatic reaction is not dihydrodipicolinate but in fact (4S)-4-hydroxy-2,3,4,5-tetrahydro-(2S)-dipicolinic acid (HTPA), and that the consecutive dehydration reaction leading to DHDP is not spontaneous but catalyzed by DapB.</text>
</comment>
<comment type="pathway">
    <text evidence="2 12">Amino-acid biosynthesis; L-lysine biosynthesis via DAP pathway; (S)-tetrahydrodipicolinate from L-aspartate: step 3/4.</text>
</comment>
<dbReference type="PANTHER" id="PTHR12128">
    <property type="entry name" value="DIHYDRODIPICOLINATE SYNTHASE"/>
    <property type="match status" value="1"/>
</dbReference>
<keyword evidence="7 12" id="KW-0220">Diaminopimelate biosynthesis</keyword>
<evidence type="ECO:0000256" key="9">
    <source>
        <dbReference type="ARBA" id="ARBA00023239"/>
    </source>
</evidence>
<evidence type="ECO:0000256" key="1">
    <source>
        <dbReference type="ARBA" id="ARBA00003294"/>
    </source>
</evidence>
<dbReference type="NCBIfam" id="TIGR00674">
    <property type="entry name" value="dapA"/>
    <property type="match status" value="1"/>
</dbReference>
<dbReference type="Gene3D" id="3.20.20.70">
    <property type="entry name" value="Aldolase class I"/>
    <property type="match status" value="1"/>
</dbReference>
<comment type="subcellular location">
    <subcellularLocation>
        <location evidence="12">Cytoplasm</location>
    </subcellularLocation>
</comment>
<evidence type="ECO:0000256" key="7">
    <source>
        <dbReference type="ARBA" id="ARBA00022915"/>
    </source>
</evidence>
<evidence type="ECO:0000256" key="8">
    <source>
        <dbReference type="ARBA" id="ARBA00023154"/>
    </source>
</evidence>
<gene>
    <name evidence="12 14" type="primary">dapA</name>
    <name evidence="14" type="ORF">K9V48_17815</name>
</gene>
<feature type="binding site" evidence="12">
    <location>
        <position position="46"/>
    </location>
    <ligand>
        <name>pyruvate</name>
        <dbReference type="ChEBI" id="CHEBI:15361"/>
    </ligand>
</feature>
<accession>A0ABS7UVL1</accession>
<dbReference type="PANTHER" id="PTHR12128:SF66">
    <property type="entry name" value="4-HYDROXY-2-OXOGLUTARATE ALDOLASE, MITOCHONDRIAL"/>
    <property type="match status" value="1"/>
</dbReference>
<keyword evidence="15" id="KW-1185">Reference proteome</keyword>
<feature type="site" description="Part of a proton relay during catalysis" evidence="12">
    <location>
        <position position="45"/>
    </location>
</feature>
<feature type="binding site" evidence="12">
    <location>
        <position position="204"/>
    </location>
    <ligand>
        <name>pyruvate</name>
        <dbReference type="ChEBI" id="CHEBI:15361"/>
    </ligand>
</feature>
<dbReference type="EC" id="4.3.3.7" evidence="4 12"/>
<comment type="catalytic activity">
    <reaction evidence="11 12">
        <text>L-aspartate 4-semialdehyde + pyruvate = (2S,4S)-4-hydroxy-2,3,4,5-tetrahydrodipicolinate + H2O + H(+)</text>
        <dbReference type="Rhea" id="RHEA:34171"/>
        <dbReference type="ChEBI" id="CHEBI:15361"/>
        <dbReference type="ChEBI" id="CHEBI:15377"/>
        <dbReference type="ChEBI" id="CHEBI:15378"/>
        <dbReference type="ChEBI" id="CHEBI:67139"/>
        <dbReference type="ChEBI" id="CHEBI:537519"/>
        <dbReference type="EC" id="4.3.3.7"/>
    </reaction>
</comment>
<reference evidence="14" key="1">
    <citation type="submission" date="2024-05" db="EMBL/GenBank/DDBJ databases">
        <title>Metabacillus sp. nov., isolated from the rhizosphere soil of tomato plants.</title>
        <authorList>
            <person name="Ma R."/>
        </authorList>
    </citation>
    <scope>NUCLEOTIDE SEQUENCE</scope>
    <source>
        <strain evidence="14">DBTR6</strain>
    </source>
</reference>
<evidence type="ECO:0000313" key="14">
    <source>
        <dbReference type="EMBL" id="MBZ5752057.1"/>
    </source>
</evidence>
<dbReference type="SUPFAM" id="SSF51569">
    <property type="entry name" value="Aldolase"/>
    <property type="match status" value="1"/>
</dbReference>
<keyword evidence="8 12" id="KW-0457">Lysine biosynthesis</keyword>
<evidence type="ECO:0000256" key="2">
    <source>
        <dbReference type="ARBA" id="ARBA00005120"/>
    </source>
</evidence>
<feature type="active site" description="Schiff-base intermediate with substrate" evidence="12">
    <location>
        <position position="162"/>
    </location>
</feature>
<keyword evidence="5 12" id="KW-0963">Cytoplasm</keyword>
<keyword evidence="10 12" id="KW-0704">Schiff base</keyword>
<dbReference type="SMART" id="SM01130">
    <property type="entry name" value="DHDPS"/>
    <property type="match status" value="1"/>
</dbReference>
<proteinExistence type="inferred from homology"/>
<evidence type="ECO:0000256" key="10">
    <source>
        <dbReference type="ARBA" id="ARBA00023270"/>
    </source>
</evidence>
<comment type="caution">
    <text evidence="14">The sequence shown here is derived from an EMBL/GenBank/DDBJ whole genome shotgun (WGS) entry which is preliminary data.</text>
</comment>
<evidence type="ECO:0000256" key="5">
    <source>
        <dbReference type="ARBA" id="ARBA00022490"/>
    </source>
</evidence>
<evidence type="ECO:0000313" key="15">
    <source>
        <dbReference type="Proteomes" id="UP001165287"/>
    </source>
</evidence>
<feature type="active site" description="Proton donor/acceptor" evidence="12">
    <location>
        <position position="134"/>
    </location>
</feature>
<dbReference type="HAMAP" id="MF_00418">
    <property type="entry name" value="DapA"/>
    <property type="match status" value="1"/>
</dbReference>
<comment type="function">
    <text evidence="1 12">Catalyzes the condensation of (S)-aspartate-beta-semialdehyde [(S)-ASA] and pyruvate to 4-hydroxy-tetrahydrodipicolinate (HTPA).</text>
</comment>
<evidence type="ECO:0000256" key="12">
    <source>
        <dbReference type="HAMAP-Rule" id="MF_00418"/>
    </source>
</evidence>
<dbReference type="GO" id="GO:0008840">
    <property type="term" value="F:4-hydroxy-tetrahydrodipicolinate synthase activity"/>
    <property type="evidence" value="ECO:0007669"/>
    <property type="project" value="UniProtKB-EC"/>
</dbReference>
<evidence type="ECO:0000256" key="3">
    <source>
        <dbReference type="ARBA" id="ARBA00007592"/>
    </source>
</evidence>
<evidence type="ECO:0000256" key="11">
    <source>
        <dbReference type="ARBA" id="ARBA00047836"/>
    </source>
</evidence>
<dbReference type="EMBL" id="JAIQUM010000045">
    <property type="protein sequence ID" value="MBZ5752057.1"/>
    <property type="molecule type" value="Genomic_DNA"/>
</dbReference>
<feature type="site" description="Part of a proton relay during catalysis" evidence="12">
    <location>
        <position position="108"/>
    </location>
</feature>
<evidence type="ECO:0000256" key="13">
    <source>
        <dbReference type="PIRNR" id="PIRNR001365"/>
    </source>
</evidence>
<evidence type="ECO:0000256" key="4">
    <source>
        <dbReference type="ARBA" id="ARBA00012086"/>
    </source>
</evidence>
<comment type="subunit">
    <text evidence="12">Homotetramer; dimer of dimers.</text>
</comment>
<organism evidence="14 15">
    <name type="scientific">Metabacillus rhizolycopersici</name>
    <dbReference type="NCBI Taxonomy" id="2875709"/>
    <lineage>
        <taxon>Bacteria</taxon>
        <taxon>Bacillati</taxon>
        <taxon>Bacillota</taxon>
        <taxon>Bacilli</taxon>
        <taxon>Bacillales</taxon>
        <taxon>Bacillaceae</taxon>
        <taxon>Metabacillus</taxon>
    </lineage>
</organism>
<dbReference type="InterPro" id="IPR002220">
    <property type="entry name" value="DapA-like"/>
</dbReference>
<name>A0ABS7UVL1_9BACI</name>